<dbReference type="InterPro" id="IPR021243">
    <property type="entry name" value="DUF2804"/>
</dbReference>
<dbReference type="PATRIC" id="fig|907348.3.peg.1696"/>
<dbReference type="Proteomes" id="UP000003571">
    <property type="component" value="Unassembled WGS sequence"/>
</dbReference>
<protein>
    <recommendedName>
        <fullName evidence="3">DUF2804 domain-containing protein</fullName>
    </recommendedName>
</protein>
<dbReference type="eggNOG" id="ENOG50325JJ">
    <property type="taxonomic scope" value="Bacteria"/>
</dbReference>
<name>H7ELB3_9SPIR</name>
<reference evidence="1 2" key="1">
    <citation type="submission" date="2011-09" db="EMBL/GenBank/DDBJ databases">
        <title>The draft genome of Treponema saccharophilum DSM 2985.</title>
        <authorList>
            <consortium name="US DOE Joint Genome Institute (JGI-PGF)"/>
            <person name="Lucas S."/>
            <person name="Copeland A."/>
            <person name="Lapidus A."/>
            <person name="Glavina del Rio T."/>
            <person name="Dalin E."/>
            <person name="Tice H."/>
            <person name="Bruce D."/>
            <person name="Goodwin L."/>
            <person name="Pitluck S."/>
            <person name="Peters L."/>
            <person name="Kyrpides N."/>
            <person name="Mavromatis K."/>
            <person name="Ivanova N."/>
            <person name="Markowitz V."/>
            <person name="Cheng J.-F."/>
            <person name="Hugenholtz P."/>
            <person name="Woyke T."/>
            <person name="Wu D."/>
            <person name="Gronow S."/>
            <person name="Wellnitz S."/>
            <person name="Brambilla E."/>
            <person name="Klenk H.-P."/>
            <person name="Eisen J.A."/>
        </authorList>
    </citation>
    <scope>NUCLEOTIDE SEQUENCE [LARGE SCALE GENOMIC DNA]</scope>
    <source>
        <strain evidence="1 2">DSM 2985</strain>
    </source>
</reference>
<evidence type="ECO:0000313" key="1">
    <source>
        <dbReference type="EMBL" id="EIC01645.1"/>
    </source>
</evidence>
<dbReference type="OrthoDB" id="9762066at2"/>
<comment type="caution">
    <text evidence="1">The sequence shown here is derived from an EMBL/GenBank/DDBJ whole genome shotgun (WGS) entry which is preliminary data.</text>
</comment>
<organism evidence="1 2">
    <name type="scientific">Treponema saccharophilum DSM 2985</name>
    <dbReference type="NCBI Taxonomy" id="907348"/>
    <lineage>
        <taxon>Bacteria</taxon>
        <taxon>Pseudomonadati</taxon>
        <taxon>Spirochaetota</taxon>
        <taxon>Spirochaetia</taxon>
        <taxon>Spirochaetales</taxon>
        <taxon>Treponemataceae</taxon>
        <taxon>Treponema</taxon>
    </lineage>
</organism>
<evidence type="ECO:0000313" key="2">
    <source>
        <dbReference type="Proteomes" id="UP000003571"/>
    </source>
</evidence>
<dbReference type="STRING" id="907348.TresaDRAFT_2034"/>
<proteinExistence type="predicted"/>
<keyword evidence="2" id="KW-1185">Reference proteome</keyword>
<dbReference type="Pfam" id="PF10974">
    <property type="entry name" value="DUF2804"/>
    <property type="match status" value="1"/>
</dbReference>
<dbReference type="EMBL" id="AGRW01000048">
    <property type="protein sequence ID" value="EIC01645.1"/>
    <property type="molecule type" value="Genomic_DNA"/>
</dbReference>
<sequence>MFTREISAVPERLVKNGKPVFGIFKGCPKRLDIKGVKDPFVSFPGPRIFSNLRIKSSLMFMFSIGQYIGVVDFFDQKVFGYAEVLFWNKETKRKFSYRKLMGPRRRFIPHNMILGFCASFWKNRYIRISWDHARNRFSAVFNLKGDSSRPSASAAFRASYMDATMNETVSVTPFPTKRRCSATYFSTPLIHGSLSLGATNLSGAVNMPDSNGHSLLKVNRAYYNISYEGEFALLSGMVEVRKTVSVKDSDGNETVETISSMKRVSLHLSGAGENQVDADRLNPNFISVDGNVTPLPSVRITHSAGFMREWIIQDFENMVDLTFTPSLNHVRDMSLLFLASNTRTIFGKFEGVLKTSENEVVVLRNFEGIVRSQTMRL</sequence>
<evidence type="ECO:0008006" key="3">
    <source>
        <dbReference type="Google" id="ProtNLM"/>
    </source>
</evidence>
<gene>
    <name evidence="1" type="ORF">TresaDRAFT_2034</name>
</gene>
<dbReference type="PANTHER" id="PTHR35868">
    <property type="entry name" value="DUF2804 DOMAIN-CONTAINING PROTEIN-RELATED"/>
    <property type="match status" value="1"/>
</dbReference>
<accession>H7ELB3</accession>
<dbReference type="AlphaFoldDB" id="H7ELB3"/>